<dbReference type="RefSeq" id="WP_204545607.1">
    <property type="nucleotide sequence ID" value="NZ_JAFBFI010000017.1"/>
</dbReference>
<dbReference type="PANTHER" id="PTHR42831:SF1">
    <property type="entry name" value="FE-S PROTEIN MATURATION AUXILIARY FACTOR YITW"/>
    <property type="match status" value="1"/>
</dbReference>
<dbReference type="Proteomes" id="UP000823486">
    <property type="component" value="Unassembled WGS sequence"/>
</dbReference>
<dbReference type="InterPro" id="IPR034904">
    <property type="entry name" value="FSCA_dom_sf"/>
</dbReference>
<dbReference type="Gene3D" id="3.30.300.130">
    <property type="entry name" value="Fe-S cluster assembly (FSCA)"/>
    <property type="match status" value="1"/>
</dbReference>
<dbReference type="SUPFAM" id="SSF117916">
    <property type="entry name" value="Fe-S cluster assembly (FSCA) domain-like"/>
    <property type="match status" value="1"/>
</dbReference>
<evidence type="ECO:0000313" key="2">
    <source>
        <dbReference type="EMBL" id="MBM7693984.1"/>
    </source>
</evidence>
<reference evidence="2 3" key="1">
    <citation type="submission" date="2021-01" db="EMBL/GenBank/DDBJ databases">
        <title>Genomic Encyclopedia of Type Strains, Phase IV (KMG-IV): sequencing the most valuable type-strain genomes for metagenomic binning, comparative biology and taxonomic classification.</title>
        <authorList>
            <person name="Goeker M."/>
        </authorList>
    </citation>
    <scope>NUCLEOTIDE SEQUENCE [LARGE SCALE GENOMIC DNA]</scope>
    <source>
        <strain evidence="2 3">DSM 105482</strain>
    </source>
</reference>
<dbReference type="EMBL" id="JAFBFI010000017">
    <property type="protein sequence ID" value="MBM7693984.1"/>
    <property type="molecule type" value="Genomic_DNA"/>
</dbReference>
<proteinExistence type="predicted"/>
<comment type="caution">
    <text evidence="2">The sequence shown here is derived from an EMBL/GenBank/DDBJ whole genome shotgun (WGS) entry which is preliminary data.</text>
</comment>
<dbReference type="PANTHER" id="PTHR42831">
    <property type="entry name" value="FE-S PROTEIN MATURATION AUXILIARY FACTOR YITW"/>
    <property type="match status" value="1"/>
</dbReference>
<sequence>MDQDLKDNIMGALEQVIDPEIGVDIVNLGLVYDVDMDENGETTVTMTLTSMGCPLAGTIVDQVKTALEDIPEVKNTEVNIVWTPVWNKDMMSRYAKIALGIR</sequence>
<dbReference type="InterPro" id="IPR002744">
    <property type="entry name" value="MIP18-like"/>
</dbReference>
<keyword evidence="3" id="KW-1185">Reference proteome</keyword>
<protein>
    <submittedName>
        <fullName evidence="2">Metal-sulfur cluster biosynthetic enzyme</fullName>
    </submittedName>
</protein>
<name>A0ABS2QLD6_9BACI</name>
<evidence type="ECO:0000313" key="3">
    <source>
        <dbReference type="Proteomes" id="UP000823486"/>
    </source>
</evidence>
<dbReference type="Pfam" id="PF01883">
    <property type="entry name" value="FeS_assembly_P"/>
    <property type="match status" value="1"/>
</dbReference>
<gene>
    <name evidence="2" type="ORF">JOC77_003428</name>
</gene>
<organism evidence="2 3">
    <name type="scientific">Peribacillus deserti</name>
    <dbReference type="NCBI Taxonomy" id="673318"/>
    <lineage>
        <taxon>Bacteria</taxon>
        <taxon>Bacillati</taxon>
        <taxon>Bacillota</taxon>
        <taxon>Bacilli</taxon>
        <taxon>Bacillales</taxon>
        <taxon>Bacillaceae</taxon>
        <taxon>Peribacillus</taxon>
    </lineage>
</organism>
<evidence type="ECO:0000259" key="1">
    <source>
        <dbReference type="Pfam" id="PF01883"/>
    </source>
</evidence>
<accession>A0ABS2QLD6</accession>
<dbReference type="InterPro" id="IPR052339">
    <property type="entry name" value="Fe-S_Maturation_MIP18"/>
</dbReference>
<feature type="domain" description="MIP18 family-like" evidence="1">
    <location>
        <begin position="6"/>
        <end position="79"/>
    </location>
</feature>